<dbReference type="GO" id="GO:0008270">
    <property type="term" value="F:zinc ion binding"/>
    <property type="evidence" value="ECO:0007669"/>
    <property type="project" value="UniProtKB-KW"/>
</dbReference>
<name>A0AAE0C3B2_9CHLO</name>
<dbReference type="InterPro" id="IPR007527">
    <property type="entry name" value="Znf_SWIM"/>
</dbReference>
<dbReference type="AlphaFoldDB" id="A0AAE0C3B2"/>
<proteinExistence type="predicted"/>
<keyword evidence="1" id="KW-0863">Zinc-finger</keyword>
<accession>A0AAE0C3B2</accession>
<comment type="caution">
    <text evidence="3">The sequence shown here is derived from an EMBL/GenBank/DDBJ whole genome shotgun (WGS) entry which is preliminary data.</text>
</comment>
<evidence type="ECO:0000256" key="1">
    <source>
        <dbReference type="PROSITE-ProRule" id="PRU00325"/>
    </source>
</evidence>
<organism evidence="3 4">
    <name type="scientific">Cymbomonas tetramitiformis</name>
    <dbReference type="NCBI Taxonomy" id="36881"/>
    <lineage>
        <taxon>Eukaryota</taxon>
        <taxon>Viridiplantae</taxon>
        <taxon>Chlorophyta</taxon>
        <taxon>Pyramimonadophyceae</taxon>
        <taxon>Pyramimonadales</taxon>
        <taxon>Pyramimonadaceae</taxon>
        <taxon>Cymbomonas</taxon>
    </lineage>
</organism>
<keyword evidence="4" id="KW-1185">Reference proteome</keyword>
<feature type="domain" description="SWIM-type" evidence="2">
    <location>
        <begin position="81"/>
        <end position="113"/>
    </location>
</feature>
<gene>
    <name evidence="3" type="ORF">CYMTET_43510</name>
</gene>
<keyword evidence="1" id="KW-0479">Metal-binding</keyword>
<dbReference type="PROSITE" id="PS50966">
    <property type="entry name" value="ZF_SWIM"/>
    <property type="match status" value="1"/>
</dbReference>
<dbReference type="Proteomes" id="UP001190700">
    <property type="component" value="Unassembled WGS sequence"/>
</dbReference>
<evidence type="ECO:0000313" key="4">
    <source>
        <dbReference type="Proteomes" id="UP001190700"/>
    </source>
</evidence>
<keyword evidence="1" id="KW-0862">Zinc</keyword>
<evidence type="ECO:0000259" key="2">
    <source>
        <dbReference type="PROSITE" id="PS50966"/>
    </source>
</evidence>
<reference evidence="3 4" key="1">
    <citation type="journal article" date="2015" name="Genome Biol. Evol.">
        <title>Comparative Genomics of a Bacterivorous Green Alga Reveals Evolutionary Causalities and Consequences of Phago-Mixotrophic Mode of Nutrition.</title>
        <authorList>
            <person name="Burns J.A."/>
            <person name="Paasch A."/>
            <person name="Narechania A."/>
            <person name="Kim E."/>
        </authorList>
    </citation>
    <scope>NUCLEOTIDE SEQUENCE [LARGE SCALE GENOMIC DNA]</scope>
    <source>
        <strain evidence="3 4">PLY_AMNH</strain>
    </source>
</reference>
<sequence>MEARMMHIAGALDVLVKLFQRHFNQNRTKAQRCTAIIPPRLESKLQDTIALAARYTHIDFLNEEDLTLSRVRSLANPSTAYNVDLRLIGCECGRPNLDYLPCAHMMFAANSKGSNCTHFMLHKNTVAGWKEQYPSTLEFKVPTDTEVAAHRLMGSAIKLPPVLRRSKGRPKRPKTKALYRYFR</sequence>
<protein>
    <recommendedName>
        <fullName evidence="2">SWIM-type domain-containing protein</fullName>
    </recommendedName>
</protein>
<evidence type="ECO:0000313" key="3">
    <source>
        <dbReference type="EMBL" id="KAK3246979.1"/>
    </source>
</evidence>
<dbReference type="EMBL" id="LGRX02029331">
    <property type="protein sequence ID" value="KAK3246979.1"/>
    <property type="molecule type" value="Genomic_DNA"/>
</dbReference>